<dbReference type="Proteomes" id="UP000032287">
    <property type="component" value="Unassembled WGS sequence"/>
</dbReference>
<protein>
    <recommendedName>
        <fullName evidence="3">Pyruvate oxidase</fullName>
        <ecNumber evidence="3">1.2.3.3</ecNumber>
    </recommendedName>
</protein>
<dbReference type="InterPro" id="IPR047210">
    <property type="entry name" value="TPP_PYR_POXB-like"/>
</dbReference>
<dbReference type="Gene3D" id="3.40.50.1220">
    <property type="entry name" value="TPP-binding domain"/>
    <property type="match status" value="1"/>
</dbReference>
<dbReference type="EC" id="1.2.3.3" evidence="3"/>
<dbReference type="InterPro" id="IPR014092">
    <property type="entry name" value="Pyruvate_oxidase"/>
</dbReference>
<dbReference type="PANTHER" id="PTHR42981">
    <property type="entry name" value="PYRUVATE DEHYDROGENASE [UBIQUINONE]"/>
    <property type="match status" value="1"/>
</dbReference>
<dbReference type="SUPFAM" id="SSF52467">
    <property type="entry name" value="DHS-like NAD/FAD-binding domain"/>
    <property type="match status" value="1"/>
</dbReference>
<dbReference type="InterPro" id="IPR000399">
    <property type="entry name" value="TPP-bd_CS"/>
</dbReference>
<dbReference type="Pfam" id="PF02776">
    <property type="entry name" value="TPP_enzyme_N"/>
    <property type="match status" value="1"/>
</dbReference>
<dbReference type="RefSeq" id="WP_043711286.1">
    <property type="nucleotide sequence ID" value="NZ_JALOCT010000008.1"/>
</dbReference>
<organism evidence="8 9">
    <name type="scientific">Weissella cibaria</name>
    <dbReference type="NCBI Taxonomy" id="137591"/>
    <lineage>
        <taxon>Bacteria</taxon>
        <taxon>Bacillati</taxon>
        <taxon>Bacillota</taxon>
        <taxon>Bacilli</taxon>
        <taxon>Lactobacillales</taxon>
        <taxon>Lactobacillaceae</taxon>
        <taxon>Weissella</taxon>
    </lineage>
</organism>
<feature type="domain" description="Thiamine pyrophosphate enzyme TPP-binding" evidence="6">
    <location>
        <begin position="393"/>
        <end position="543"/>
    </location>
</feature>
<dbReference type="InterPro" id="IPR012001">
    <property type="entry name" value="Thiamin_PyroP_enz_TPP-bd_dom"/>
</dbReference>
<dbReference type="GO" id="GO:0030976">
    <property type="term" value="F:thiamine pyrophosphate binding"/>
    <property type="evidence" value="ECO:0007669"/>
    <property type="project" value="InterPro"/>
</dbReference>
<keyword evidence="9" id="KW-1185">Reference proteome</keyword>
<dbReference type="Gene3D" id="3.40.50.970">
    <property type="match status" value="2"/>
</dbReference>
<keyword evidence="8" id="KW-0560">Oxidoreductase</keyword>
<name>A0A0D1LY73_9LACO</name>
<dbReference type="InterPro" id="IPR029061">
    <property type="entry name" value="THDP-binding"/>
</dbReference>
<keyword evidence="2 4" id="KW-0786">Thiamine pyrophosphate</keyword>
<evidence type="ECO:0000259" key="7">
    <source>
        <dbReference type="Pfam" id="PF02776"/>
    </source>
</evidence>
<evidence type="ECO:0000313" key="9">
    <source>
        <dbReference type="Proteomes" id="UP000032287"/>
    </source>
</evidence>
<dbReference type="Pfam" id="PF00205">
    <property type="entry name" value="TPP_enzyme_M"/>
    <property type="match status" value="1"/>
</dbReference>
<dbReference type="PANTHER" id="PTHR42981:SF2">
    <property type="entry name" value="PYRUVATE DEHYDROGENASE [UBIQUINONE]"/>
    <property type="match status" value="1"/>
</dbReference>
<accession>A0A0D1LY73</accession>
<dbReference type="PATRIC" id="fig|137591.25.peg.1067"/>
<dbReference type="NCBIfam" id="TIGR02720">
    <property type="entry name" value="pyruv_oxi_spxB"/>
    <property type="match status" value="1"/>
</dbReference>
<evidence type="ECO:0000256" key="3">
    <source>
        <dbReference type="NCBIfam" id="TIGR02720"/>
    </source>
</evidence>
<proteinExistence type="inferred from homology"/>
<dbReference type="SUPFAM" id="SSF52518">
    <property type="entry name" value="Thiamin diphosphate-binding fold (THDP-binding)"/>
    <property type="match status" value="2"/>
</dbReference>
<evidence type="ECO:0000259" key="5">
    <source>
        <dbReference type="Pfam" id="PF00205"/>
    </source>
</evidence>
<dbReference type="InterPro" id="IPR012000">
    <property type="entry name" value="Thiamin_PyroP_enz_cen_dom"/>
</dbReference>
<feature type="domain" description="Thiamine pyrophosphate enzyme central" evidence="5">
    <location>
        <begin position="202"/>
        <end position="333"/>
    </location>
</feature>
<dbReference type="EMBL" id="JWHU01000016">
    <property type="protein sequence ID" value="KIU20791.1"/>
    <property type="molecule type" value="Genomic_DNA"/>
</dbReference>
<dbReference type="Gene3D" id="1.10.10.940">
    <property type="match status" value="1"/>
</dbReference>
<dbReference type="InterPro" id="IPR011766">
    <property type="entry name" value="TPP_enzyme_TPP-bd"/>
</dbReference>
<evidence type="ECO:0000256" key="4">
    <source>
        <dbReference type="RuleBase" id="RU362132"/>
    </source>
</evidence>
<dbReference type="GO" id="GO:0000287">
    <property type="term" value="F:magnesium ion binding"/>
    <property type="evidence" value="ECO:0007669"/>
    <property type="project" value="InterPro"/>
</dbReference>
<evidence type="ECO:0000256" key="2">
    <source>
        <dbReference type="ARBA" id="ARBA00023052"/>
    </source>
</evidence>
<sequence>MSDKKITAGLAALKVMEGWGIDTMYGIPSGTLSGLMNAMSNPENNIKFIQVKHEEVGSMAAAMQYKFSGKMAVAVGSGGPGATHLINGLYDAAMDATPVLAILGSKPSRELGMDSFQELNQNPMYNNIAVYNKRVAVPEQLPYMIDDAIRTAISKKGVAVLEIPADFGFAEIDAEMNYANPIYSSGDIYKEYKPVAPEAADVDAAVEILKNAKRPVIYAGFGTIGHGELVQELSRKLKAPVLTTAKSYEAFDYDFEGLMGSAGRVAWKSGNDVIFEADTVLFIGNNYPFSQVENFMAGVKHFIQIDSNPARLGRRHKADVAMLADAGLAVKALLEKVEPVAESAWWNAALKDAQNWRDYMHKIETKTEGPLEAYQVYNAINKYADEDAIFSIDVGDTTQMSIRHLHMTPKNMWRTSPLFATMSIAIPGGIGAKNVFPDRQVFNIAGDGAFAMTDSDIVTAVRYNMPVINVVMTNTQYGFIKDKYEDTNTYRNDEIVDFGDVDYAKIAEAQGAVDLTVNSIADIDKVMQEAVDYYKQGRVVVVDAKITKERPIPVEGLKLDPALATEEEIKAFKERFDAQELVPFRKFLEEEGLKSQVVKVNDEDTKYNF</sequence>
<feature type="domain" description="Thiamine pyrophosphate enzyme N-terminal TPP-binding" evidence="7">
    <location>
        <begin position="9"/>
        <end position="123"/>
    </location>
</feature>
<evidence type="ECO:0000259" key="6">
    <source>
        <dbReference type="Pfam" id="PF02775"/>
    </source>
</evidence>
<evidence type="ECO:0000313" key="8">
    <source>
        <dbReference type="EMBL" id="KIU20791.1"/>
    </source>
</evidence>
<dbReference type="InterPro" id="IPR029035">
    <property type="entry name" value="DHS-like_NAD/FAD-binding_dom"/>
</dbReference>
<dbReference type="PROSITE" id="PS00187">
    <property type="entry name" value="TPP_ENZYMES"/>
    <property type="match status" value="1"/>
</dbReference>
<dbReference type="CDD" id="cd07039">
    <property type="entry name" value="TPP_PYR_POX"/>
    <property type="match status" value="1"/>
</dbReference>
<dbReference type="eggNOG" id="COG0028">
    <property type="taxonomic scope" value="Bacteria"/>
</dbReference>
<dbReference type="InterPro" id="IPR047211">
    <property type="entry name" value="POXB-like"/>
</dbReference>
<evidence type="ECO:0000256" key="1">
    <source>
        <dbReference type="ARBA" id="ARBA00007812"/>
    </source>
</evidence>
<dbReference type="Pfam" id="PF02775">
    <property type="entry name" value="TPP_enzyme_C"/>
    <property type="match status" value="1"/>
</dbReference>
<comment type="similarity">
    <text evidence="1 4">Belongs to the TPP enzyme family.</text>
</comment>
<dbReference type="GO" id="GO:0047112">
    <property type="term" value="F:pyruvate oxidase activity"/>
    <property type="evidence" value="ECO:0007669"/>
    <property type="project" value="UniProtKB-UniRule"/>
</dbReference>
<dbReference type="AlphaFoldDB" id="A0A0D1LY73"/>
<gene>
    <name evidence="8" type="primary">pox5_4</name>
    <name evidence="8" type="ORF">QX99_01098</name>
</gene>
<comment type="caution">
    <text evidence="8">The sequence shown here is derived from an EMBL/GenBank/DDBJ whole genome shotgun (WGS) entry which is preliminary data.</text>
</comment>
<reference evidence="8" key="1">
    <citation type="journal article" date="2015" name="Microbiology (Mosc.)">
        <title>Genomics of the Weissella cibaria species with an examination of its metabolic traits.</title>
        <authorList>
            <person name="Lynch K.M."/>
            <person name="Lucid A."/>
            <person name="Arendt E.K."/>
            <person name="Sleator R.D."/>
            <person name="Lucey B."/>
            <person name="Coffey A."/>
        </authorList>
    </citation>
    <scope>NUCLEOTIDE SEQUENCE [LARGE SCALE GENOMIC DNA]</scope>
    <source>
        <strain evidence="8">MG1</strain>
    </source>
</reference>